<dbReference type="InParanoid" id="C3Y7E1"/>
<gene>
    <name evidence="1" type="ORF">BRAFLDRAFT_82792</name>
</gene>
<reference evidence="1" key="1">
    <citation type="journal article" date="2008" name="Nature">
        <title>The amphioxus genome and the evolution of the chordate karyotype.</title>
        <authorList>
            <consortium name="US DOE Joint Genome Institute (JGI-PGF)"/>
            <person name="Putnam N.H."/>
            <person name="Butts T."/>
            <person name="Ferrier D.E.K."/>
            <person name="Furlong R.F."/>
            <person name="Hellsten U."/>
            <person name="Kawashima T."/>
            <person name="Robinson-Rechavi M."/>
            <person name="Shoguchi E."/>
            <person name="Terry A."/>
            <person name="Yu J.-K."/>
            <person name="Benito-Gutierrez E.L."/>
            <person name="Dubchak I."/>
            <person name="Garcia-Fernandez J."/>
            <person name="Gibson-Brown J.J."/>
            <person name="Grigoriev I.V."/>
            <person name="Horton A.C."/>
            <person name="de Jong P.J."/>
            <person name="Jurka J."/>
            <person name="Kapitonov V.V."/>
            <person name="Kohara Y."/>
            <person name="Kuroki Y."/>
            <person name="Lindquist E."/>
            <person name="Lucas S."/>
            <person name="Osoegawa K."/>
            <person name="Pennacchio L.A."/>
            <person name="Salamov A.A."/>
            <person name="Satou Y."/>
            <person name="Sauka-Spengler T."/>
            <person name="Schmutz J."/>
            <person name="Shin-I T."/>
            <person name="Toyoda A."/>
            <person name="Bronner-Fraser M."/>
            <person name="Fujiyama A."/>
            <person name="Holland L.Z."/>
            <person name="Holland P.W.H."/>
            <person name="Satoh N."/>
            <person name="Rokhsar D.S."/>
        </authorList>
    </citation>
    <scope>NUCLEOTIDE SEQUENCE [LARGE SCALE GENOMIC DNA]</scope>
    <source>
        <strain evidence="1">S238N-H82</strain>
        <tissue evidence="1">Testes</tissue>
    </source>
</reference>
<protein>
    <submittedName>
        <fullName evidence="1">Uncharacterized protein</fullName>
    </submittedName>
</protein>
<accession>C3Y7E1</accession>
<name>C3Y7E1_BRAFL</name>
<evidence type="ECO:0000313" key="1">
    <source>
        <dbReference type="EMBL" id="EEN63769.1"/>
    </source>
</evidence>
<organism>
    <name type="scientific">Branchiostoma floridae</name>
    <name type="common">Florida lancelet</name>
    <name type="synonym">Amphioxus</name>
    <dbReference type="NCBI Taxonomy" id="7739"/>
    <lineage>
        <taxon>Eukaryota</taxon>
        <taxon>Metazoa</taxon>
        <taxon>Chordata</taxon>
        <taxon>Cephalochordata</taxon>
        <taxon>Leptocardii</taxon>
        <taxon>Amphioxiformes</taxon>
        <taxon>Branchiostomatidae</taxon>
        <taxon>Branchiostoma</taxon>
    </lineage>
</organism>
<dbReference type="EMBL" id="GG666489">
    <property type="protein sequence ID" value="EEN63769.1"/>
    <property type="molecule type" value="Genomic_DNA"/>
</dbReference>
<proteinExistence type="predicted"/>
<dbReference type="AlphaFoldDB" id="C3Y7E1"/>
<sequence length="198" mass="22144">MTLVILGEAKNVFPFSFAATESQSYDFDVGEFSVWMKLNNMAVEPGKIIKFKHALPPVMISTASYNGYLIEKTGSHGRGTGQVVWAKLTRRNKRRVLVNVYTYTTSAPADGTYVLLEFVQSGKFFYASKNNPQKLRLKEGDWDPYSENPEDISTTSDPRVFLMKRSGSDVVFTHHGFSGAAISVFPNPEKPAENKSEE</sequence>